<accession>A0AAW2GB83</accession>
<organism evidence="2 3">
    <name type="scientific">Cardiocondyla obscurior</name>
    <dbReference type="NCBI Taxonomy" id="286306"/>
    <lineage>
        <taxon>Eukaryota</taxon>
        <taxon>Metazoa</taxon>
        <taxon>Ecdysozoa</taxon>
        <taxon>Arthropoda</taxon>
        <taxon>Hexapoda</taxon>
        <taxon>Insecta</taxon>
        <taxon>Pterygota</taxon>
        <taxon>Neoptera</taxon>
        <taxon>Endopterygota</taxon>
        <taxon>Hymenoptera</taxon>
        <taxon>Apocrita</taxon>
        <taxon>Aculeata</taxon>
        <taxon>Formicoidea</taxon>
        <taxon>Formicidae</taxon>
        <taxon>Myrmicinae</taxon>
        <taxon>Cardiocondyla</taxon>
    </lineage>
</organism>
<evidence type="ECO:0000313" key="3">
    <source>
        <dbReference type="Proteomes" id="UP001430953"/>
    </source>
</evidence>
<reference evidence="2 3" key="1">
    <citation type="submission" date="2023-03" db="EMBL/GenBank/DDBJ databases">
        <title>High recombination rates correlate with genetic variation in Cardiocondyla obscurior ants.</title>
        <authorList>
            <person name="Errbii M."/>
        </authorList>
    </citation>
    <scope>NUCLEOTIDE SEQUENCE [LARGE SCALE GENOMIC DNA]</scope>
    <source>
        <strain evidence="2">Alpha-2009</strain>
        <tissue evidence="2">Whole body</tissue>
    </source>
</reference>
<comment type="caution">
    <text evidence="2">The sequence shown here is derived from an EMBL/GenBank/DDBJ whole genome shotgun (WGS) entry which is preliminary data.</text>
</comment>
<name>A0AAW2GB83_9HYME</name>
<evidence type="ECO:0000256" key="1">
    <source>
        <dbReference type="SAM" id="MobiDB-lite"/>
    </source>
</evidence>
<feature type="region of interest" description="Disordered" evidence="1">
    <location>
        <begin position="109"/>
        <end position="140"/>
    </location>
</feature>
<dbReference type="AlphaFoldDB" id="A0AAW2GB83"/>
<keyword evidence="3" id="KW-1185">Reference proteome</keyword>
<proteinExistence type="predicted"/>
<evidence type="ECO:0000313" key="2">
    <source>
        <dbReference type="EMBL" id="KAL0124780.1"/>
    </source>
</evidence>
<dbReference type="Proteomes" id="UP001430953">
    <property type="component" value="Unassembled WGS sequence"/>
</dbReference>
<dbReference type="EMBL" id="JADYXP020000005">
    <property type="protein sequence ID" value="KAL0124780.1"/>
    <property type="molecule type" value="Genomic_DNA"/>
</dbReference>
<gene>
    <name evidence="2" type="ORF">PUN28_006558</name>
</gene>
<sequence length="140" mass="16074">MWSFLPSSFRDDVDSVCNAFAYARNKKKNKIKKENTPQEASACVRYKGLDQRYITQRENNFLLGGIKKKKKKKPLVEEPSRRQVKESRFLMHRASAMLGFSARRRRPAINEDVDGMSESEALSPPEISANPARSEIKIAR</sequence>
<protein>
    <submittedName>
        <fullName evidence="2">Uncharacterized protein</fullName>
    </submittedName>
</protein>